<keyword evidence="1" id="KW-0472">Membrane</keyword>
<dbReference type="RefSeq" id="WP_204466885.1">
    <property type="nucleotide sequence ID" value="NZ_JAFBCV010000009.1"/>
</dbReference>
<feature type="transmembrane region" description="Helical" evidence="1">
    <location>
        <begin position="195"/>
        <end position="214"/>
    </location>
</feature>
<keyword evidence="1" id="KW-1133">Transmembrane helix</keyword>
<reference evidence="2" key="1">
    <citation type="submission" date="2021-01" db="EMBL/GenBank/DDBJ databases">
        <title>Genomic Encyclopedia of Type Strains, Phase IV (KMG-IV): sequencing the most valuable type-strain genomes for metagenomic binning, comparative biology and taxonomic classification.</title>
        <authorList>
            <person name="Goeker M."/>
        </authorList>
    </citation>
    <scope>NUCLEOTIDE SEQUENCE</scope>
    <source>
        <strain evidence="2">DSM 21943</strain>
    </source>
</reference>
<keyword evidence="3" id="KW-1185">Reference proteome</keyword>
<proteinExistence type="predicted"/>
<protein>
    <submittedName>
        <fullName evidence="2">ABC-type transport system involved in multi-copper enzyme maturation permease subunit</fullName>
    </submittedName>
</protein>
<feature type="transmembrane region" description="Helical" evidence="1">
    <location>
        <begin position="155"/>
        <end position="174"/>
    </location>
</feature>
<comment type="caution">
    <text evidence="2">The sequence shown here is derived from an EMBL/GenBank/DDBJ whole genome shotgun (WGS) entry which is preliminary data.</text>
</comment>
<keyword evidence="1" id="KW-0812">Transmembrane</keyword>
<feature type="transmembrane region" description="Helical" evidence="1">
    <location>
        <begin position="12"/>
        <end position="29"/>
    </location>
</feature>
<dbReference type="PANTHER" id="PTHR37305">
    <property type="entry name" value="INTEGRAL MEMBRANE PROTEIN-RELATED"/>
    <property type="match status" value="1"/>
</dbReference>
<feature type="transmembrane region" description="Helical" evidence="1">
    <location>
        <begin position="259"/>
        <end position="284"/>
    </location>
</feature>
<organism evidence="2 3">
    <name type="scientific">Shouchella xiaoxiensis</name>
    <dbReference type="NCBI Taxonomy" id="766895"/>
    <lineage>
        <taxon>Bacteria</taxon>
        <taxon>Bacillati</taxon>
        <taxon>Bacillota</taxon>
        <taxon>Bacilli</taxon>
        <taxon>Bacillales</taxon>
        <taxon>Bacillaceae</taxon>
        <taxon>Shouchella</taxon>
    </lineage>
</organism>
<dbReference type="PANTHER" id="PTHR37305:SF1">
    <property type="entry name" value="MEMBRANE PROTEIN"/>
    <property type="match status" value="1"/>
</dbReference>
<evidence type="ECO:0000256" key="1">
    <source>
        <dbReference type="SAM" id="Phobius"/>
    </source>
</evidence>
<dbReference type="Pfam" id="PF12679">
    <property type="entry name" value="ABC2_membrane_2"/>
    <property type="match status" value="1"/>
</dbReference>
<evidence type="ECO:0000313" key="2">
    <source>
        <dbReference type="EMBL" id="MBM7839702.1"/>
    </source>
</evidence>
<accession>A0ABS2SW02</accession>
<evidence type="ECO:0000313" key="3">
    <source>
        <dbReference type="Proteomes" id="UP001179280"/>
    </source>
</evidence>
<gene>
    <name evidence="2" type="ORF">JOC54_002982</name>
</gene>
<dbReference type="EMBL" id="JAFBCV010000009">
    <property type="protein sequence ID" value="MBM7839702.1"/>
    <property type="molecule type" value="Genomic_DNA"/>
</dbReference>
<feature type="transmembrane region" description="Helical" evidence="1">
    <location>
        <begin position="291"/>
        <end position="308"/>
    </location>
</feature>
<name>A0ABS2SW02_9BACI</name>
<feature type="transmembrane region" description="Helical" evidence="1">
    <location>
        <begin position="349"/>
        <end position="374"/>
    </location>
</feature>
<sequence>MIRHELYKILSRKSLWLVMGGCLALFIFFDPRSSGSNETLADPVYESLYADWGGAVTPDKVDAAREAMRASDAGDQSLLMEEGNVQYVVAVAGNSAAELVERKEALVQSLEREPTGTYAHRESKKELDMLNALENPYGFYLVNGWNSVFALIEPFFSVLLLAIMILLGVTPVYAEEYTKRTAGLILATKHGRRKIITAKLIAALMYTSIIFFLFHGTNLVLQFFIAGSFSGGDAPMQSLPSYLYAFSFDHLLAPYDWTIWQYFLVTMAVQLVACLCFTILVVFLSMLLKQTLFTFFLAGGLLAFPFLLRQFGMDEGFFAYLNSFSYLEFIRVERLFQAYEAYNLFGYPVLYPIMLVIIFTFISGFLIYGSFLYFRHHQVHR</sequence>
<dbReference type="Proteomes" id="UP001179280">
    <property type="component" value="Unassembled WGS sequence"/>
</dbReference>